<dbReference type="EMBL" id="BRXU01000047">
    <property type="protein sequence ID" value="GLC61519.1"/>
    <property type="molecule type" value="Genomic_DNA"/>
</dbReference>
<keyword evidence="3" id="KW-1185">Reference proteome</keyword>
<feature type="compositionally biased region" description="Pro residues" evidence="1">
    <location>
        <begin position="188"/>
        <end position="203"/>
    </location>
</feature>
<evidence type="ECO:0000256" key="1">
    <source>
        <dbReference type="SAM" id="MobiDB-lite"/>
    </source>
</evidence>
<dbReference type="AlphaFoldDB" id="A0A9W6C0G3"/>
<feature type="region of interest" description="Disordered" evidence="1">
    <location>
        <begin position="657"/>
        <end position="694"/>
    </location>
</feature>
<feature type="compositionally biased region" description="Low complexity" evidence="1">
    <location>
        <begin position="330"/>
        <end position="348"/>
    </location>
</feature>
<organism evidence="2 3">
    <name type="scientific">Pleodorina starrii</name>
    <dbReference type="NCBI Taxonomy" id="330485"/>
    <lineage>
        <taxon>Eukaryota</taxon>
        <taxon>Viridiplantae</taxon>
        <taxon>Chlorophyta</taxon>
        <taxon>core chlorophytes</taxon>
        <taxon>Chlorophyceae</taxon>
        <taxon>CS clade</taxon>
        <taxon>Chlamydomonadales</taxon>
        <taxon>Volvocaceae</taxon>
        <taxon>Pleodorina</taxon>
    </lineage>
</organism>
<proteinExistence type="predicted"/>
<dbReference type="Proteomes" id="UP001165080">
    <property type="component" value="Unassembled WGS sequence"/>
</dbReference>
<name>A0A9W6C0G3_9CHLO</name>
<feature type="compositionally biased region" description="Basic and acidic residues" evidence="1">
    <location>
        <begin position="857"/>
        <end position="870"/>
    </location>
</feature>
<feature type="compositionally biased region" description="Low complexity" evidence="1">
    <location>
        <begin position="204"/>
        <end position="218"/>
    </location>
</feature>
<evidence type="ECO:0000313" key="3">
    <source>
        <dbReference type="Proteomes" id="UP001165080"/>
    </source>
</evidence>
<feature type="region of interest" description="Disordered" evidence="1">
    <location>
        <begin position="185"/>
        <end position="231"/>
    </location>
</feature>
<sequence>MRASLLPCSQARHAPQHHHERLACSERRSVAVRAVSASIHNASPAVTRRASKSPLATRLSKCADLASIHALLLEEAGRAPQDAPGVASGPGRTQLVAGTRPSDAVAAFRHLSVSWSSSAQGPLDAALLADALRPAYALLNAHLPALQPREVAAIITSLAGLRSASPEVLRRLADSLLRRPAAAAAAAAPPPPLNPTFPAPPEAAAPAAAALPAAAQSPPSQPPPASSSAPGLTRLTVPELAAVVAALAAFNLRPGDAWLGLAMSSLQLGLPGLSGPQLTGLLWALVQLGVRPTSPWLALYEQALSDCLDRHMAAAAAAAAAAKQRRRPRSVQQSRAAPPAAEASAAAADGGGGGSGGGGGGGLMSCEELVRVVSAAAEVGFQPGERCRGLLLGSLGGVLGAMQPHEVAGLAWAMTRLGWRVDAAWRDTFMQVTSSQLPKLRAADLAPVLAFVAGAGLAPDRAWLRRCLQASSHHLNQVSPRDLPYLLMDLTHLDPQLFKDRKGKAAAAAGAAAAADAPAAAEIGPLQESEPESEPESGALAVEAGAGAVQQGGEAAGGMRGRVKGKAGEEAEAEGELEALAASWLRRYLQLCREKLSRFTAAGVARMMVAVARAGGRLDDRWLQAACAALASKSDVLAPTDMADALTALAALRRQALQTTRRGRQPAETAAAPAPAAPAPAPAPVCGSPSEGRASREQRQLLESLLAGAATKLSLLPDERLVGLVAAVAELELLPPGDRGRGTQTQTQPVWLTALLDKTLVRLERSCAVAASAVPSAAALSPRLLSELLVAVAKLGVVPPRRWVGAFLEAAGRQMGGFDAGCLAGLMWGLVVLQVRPPAPWTRALLERVNCCLGEGEGKSDRGRGRERGRGHGRAGGGVSASARVAGRDLARALALLGAGDQAGDLGVRVPGEEVSEALGRAGVGVGLPRLLPAAAAAASGGAAVEVEVEGGVRRAAAGSGGEGEGEGEGGRRVRRARRPYGYLPRRRSAASALLRRTPPGVTASVASVASG</sequence>
<comment type="caution">
    <text evidence="2">The sequence shown here is derived from an EMBL/GenBank/DDBJ whole genome shotgun (WGS) entry which is preliminary data.</text>
</comment>
<feature type="region of interest" description="Disordered" evidence="1">
    <location>
        <begin position="956"/>
        <end position="1012"/>
    </location>
</feature>
<gene>
    <name evidence="2" type="primary">PLEST010466</name>
    <name evidence="2" type="ORF">PLESTB_001765300</name>
</gene>
<feature type="region of interest" description="Disordered" evidence="1">
    <location>
        <begin position="519"/>
        <end position="539"/>
    </location>
</feature>
<reference evidence="2 3" key="1">
    <citation type="journal article" date="2023" name="Commun. Biol.">
        <title>Reorganization of the ancestral sex-determining regions during the evolution of trioecy in Pleodorina starrii.</title>
        <authorList>
            <person name="Takahashi K."/>
            <person name="Suzuki S."/>
            <person name="Kawai-Toyooka H."/>
            <person name="Yamamoto K."/>
            <person name="Hamaji T."/>
            <person name="Ootsuki R."/>
            <person name="Yamaguchi H."/>
            <person name="Kawachi M."/>
            <person name="Higashiyama T."/>
            <person name="Nozaki H."/>
        </authorList>
    </citation>
    <scope>NUCLEOTIDE SEQUENCE [LARGE SCALE GENOMIC DNA]</scope>
    <source>
        <strain evidence="2 3">NIES-4479</strain>
    </source>
</reference>
<feature type="region of interest" description="Disordered" evidence="1">
    <location>
        <begin position="323"/>
        <end position="359"/>
    </location>
</feature>
<feature type="compositionally biased region" description="Basic residues" evidence="1">
    <location>
        <begin position="973"/>
        <end position="989"/>
    </location>
</feature>
<accession>A0A9W6C0G3</accession>
<evidence type="ECO:0000313" key="2">
    <source>
        <dbReference type="EMBL" id="GLC61519.1"/>
    </source>
</evidence>
<feature type="compositionally biased region" description="Gly residues" evidence="1">
    <location>
        <begin position="349"/>
        <end position="359"/>
    </location>
</feature>
<feature type="region of interest" description="Disordered" evidence="1">
    <location>
        <begin position="857"/>
        <end position="880"/>
    </location>
</feature>
<protein>
    <submittedName>
        <fullName evidence="2">Uncharacterized protein</fullName>
    </submittedName>
</protein>